<dbReference type="RefSeq" id="WP_065542904.1">
    <property type="nucleotide sequence ID" value="NZ_CP015405.2"/>
</dbReference>
<comment type="similarity">
    <text evidence="7">Belongs to the binding-protein-dependent transport system permease family.</text>
</comment>
<keyword evidence="2 7" id="KW-0813">Transport</keyword>
<dbReference type="CDD" id="cd06261">
    <property type="entry name" value="TM_PBP2"/>
    <property type="match status" value="1"/>
</dbReference>
<dbReference type="GO" id="GO:0005886">
    <property type="term" value="C:plasma membrane"/>
    <property type="evidence" value="ECO:0007669"/>
    <property type="project" value="UniProtKB-SubCell"/>
</dbReference>
<evidence type="ECO:0000256" key="2">
    <source>
        <dbReference type="ARBA" id="ARBA00022448"/>
    </source>
</evidence>
<dbReference type="Gene3D" id="1.10.3720.10">
    <property type="entry name" value="MetI-like"/>
    <property type="match status" value="1"/>
</dbReference>
<feature type="transmembrane region" description="Helical" evidence="7">
    <location>
        <begin position="184"/>
        <end position="206"/>
    </location>
</feature>
<organism evidence="9 10">
    <name type="scientific">Blautia pseudococcoides</name>
    <dbReference type="NCBI Taxonomy" id="1796616"/>
    <lineage>
        <taxon>Bacteria</taxon>
        <taxon>Bacillati</taxon>
        <taxon>Bacillota</taxon>
        <taxon>Clostridia</taxon>
        <taxon>Lachnospirales</taxon>
        <taxon>Lachnospiraceae</taxon>
        <taxon>Blautia</taxon>
    </lineage>
</organism>
<dbReference type="AlphaFoldDB" id="A0A1C7IAQ7"/>
<keyword evidence="6 7" id="KW-0472">Membrane</keyword>
<dbReference type="PANTHER" id="PTHR32243:SF18">
    <property type="entry name" value="INNER MEMBRANE ABC TRANSPORTER PERMEASE PROTEIN YCJP"/>
    <property type="match status" value="1"/>
</dbReference>
<feature type="transmembrane region" description="Helical" evidence="7">
    <location>
        <begin position="110"/>
        <end position="129"/>
    </location>
</feature>
<feature type="transmembrane region" description="Helical" evidence="7">
    <location>
        <begin position="245"/>
        <end position="263"/>
    </location>
</feature>
<dbReference type="EMBL" id="CP015405">
    <property type="protein sequence ID" value="ANU76747.1"/>
    <property type="molecule type" value="Genomic_DNA"/>
</dbReference>
<keyword evidence="5 7" id="KW-1133">Transmembrane helix</keyword>
<feature type="transmembrane region" description="Helical" evidence="7">
    <location>
        <begin position="12"/>
        <end position="33"/>
    </location>
</feature>
<evidence type="ECO:0000256" key="5">
    <source>
        <dbReference type="ARBA" id="ARBA00022989"/>
    </source>
</evidence>
<protein>
    <submittedName>
        <fullName evidence="9">Sugar ABC transporter permease</fullName>
    </submittedName>
</protein>
<dbReference type="InterPro" id="IPR050901">
    <property type="entry name" value="BP-dep_ABC_trans_perm"/>
</dbReference>
<dbReference type="KEGG" id="byl:A4V09_13835"/>
<dbReference type="InterPro" id="IPR000515">
    <property type="entry name" value="MetI-like"/>
</dbReference>
<evidence type="ECO:0000259" key="8">
    <source>
        <dbReference type="PROSITE" id="PS50928"/>
    </source>
</evidence>
<evidence type="ECO:0000256" key="6">
    <source>
        <dbReference type="ARBA" id="ARBA00023136"/>
    </source>
</evidence>
<keyword evidence="10" id="KW-1185">Reference proteome</keyword>
<accession>A0A1C7IAQ7</accession>
<dbReference type="InterPro" id="IPR035906">
    <property type="entry name" value="MetI-like_sf"/>
</dbReference>
<evidence type="ECO:0000256" key="3">
    <source>
        <dbReference type="ARBA" id="ARBA00022475"/>
    </source>
</evidence>
<reference evidence="9" key="1">
    <citation type="submission" date="2017-04" db="EMBL/GenBank/DDBJ databases">
        <title>Complete Genome Sequences of Twelve Strains of a Stable Defined Moderately Diverse Mouse Microbiota 2 (sDMDMm2).</title>
        <authorList>
            <person name="Uchimura Y."/>
            <person name="Wyss M."/>
            <person name="Brugiroux S."/>
            <person name="Limenitakis J.P."/>
            <person name="Stecher B."/>
            <person name="McCoy K.D."/>
            <person name="Macpherson A.J."/>
        </authorList>
    </citation>
    <scope>NUCLEOTIDE SEQUENCE</scope>
    <source>
        <strain evidence="9">YL58</strain>
    </source>
</reference>
<proteinExistence type="inferred from homology"/>
<evidence type="ECO:0000313" key="10">
    <source>
        <dbReference type="Proteomes" id="UP000092574"/>
    </source>
</evidence>
<dbReference type="OrthoDB" id="27560at2"/>
<dbReference type="GO" id="GO:0055085">
    <property type="term" value="P:transmembrane transport"/>
    <property type="evidence" value="ECO:0007669"/>
    <property type="project" value="InterPro"/>
</dbReference>
<dbReference type="Pfam" id="PF00528">
    <property type="entry name" value="BPD_transp_1"/>
    <property type="match status" value="1"/>
</dbReference>
<evidence type="ECO:0000256" key="4">
    <source>
        <dbReference type="ARBA" id="ARBA00022692"/>
    </source>
</evidence>
<evidence type="ECO:0000256" key="7">
    <source>
        <dbReference type="RuleBase" id="RU363032"/>
    </source>
</evidence>
<keyword evidence="4 7" id="KW-0812">Transmembrane</keyword>
<feature type="transmembrane region" description="Helical" evidence="7">
    <location>
        <begin position="141"/>
        <end position="163"/>
    </location>
</feature>
<keyword evidence="3" id="KW-1003">Cell membrane</keyword>
<evidence type="ECO:0000256" key="1">
    <source>
        <dbReference type="ARBA" id="ARBA00004651"/>
    </source>
</evidence>
<comment type="subcellular location">
    <subcellularLocation>
        <location evidence="1 7">Cell membrane</location>
        <topology evidence="1 7">Multi-pass membrane protein</topology>
    </subcellularLocation>
</comment>
<dbReference type="SUPFAM" id="SSF161098">
    <property type="entry name" value="MetI-like"/>
    <property type="match status" value="1"/>
</dbReference>
<feature type="domain" description="ABC transmembrane type-1" evidence="8">
    <location>
        <begin position="72"/>
        <end position="263"/>
    </location>
</feature>
<dbReference type="PROSITE" id="PS50928">
    <property type="entry name" value="ABC_TM1"/>
    <property type="match status" value="1"/>
</dbReference>
<dbReference type="Proteomes" id="UP000092574">
    <property type="component" value="Chromosome"/>
</dbReference>
<evidence type="ECO:0000313" key="9">
    <source>
        <dbReference type="EMBL" id="ANU76747.1"/>
    </source>
</evidence>
<dbReference type="STRING" id="1796616.A4V09_13835"/>
<dbReference type="PANTHER" id="PTHR32243">
    <property type="entry name" value="MALTOSE TRANSPORT SYSTEM PERMEASE-RELATED"/>
    <property type="match status" value="1"/>
</dbReference>
<sequence>MTNRKEKIGNGLCHVYLILLSFIAFFPLVWVLLCSVKSSGELTANPTRFLPKEFTLENFVHVIKDLGFAGNISNSLIIAVSTTCIAIVISSMAAYGIVRFFPKLGSVMSKVLVATYMFPPILLAIPYSMVMAKLGFVNTRMGLVIVYLSFSVPYAVWMLVGFFKTVPLGIEEAARVDGANKVQTFVRIVLPLVMPGIVATAIYTFINAWNEFLYSLILINSTDKMTVSVALKSLQGSEILNWGDMMAASALVVVPSVIFFMFIQNKIAGGMTDGAVK</sequence>
<name>A0A1C7IAQ7_9FIRM</name>
<gene>
    <name evidence="9" type="ORF">A4V09_13835</name>
</gene>
<feature type="transmembrane region" description="Helical" evidence="7">
    <location>
        <begin position="76"/>
        <end position="98"/>
    </location>
</feature>